<sequence length="325" mass="35382">MGDEKPVGFVHRGFFGNADDSLGHEFPDEGLAETVKVSLVQIFPRDEAEDGLSLHHGEGGMAVPYHDPVGVIHRGIRRYHHDGRRHDISRGQRRLYRVGETKLHFLYEGKRLGVMEGYRSRLRMSAASEGRKKGRHIENIVMASPDQVGPGIHPDRGDGDIGVEIVPQPVDEQGKAVHVYWGGDCGKNGFCAVDEPDPAVFNEAVENFPLRSGEGHFNERWYARKVGPEFLHPRNGREVPGGCAAEGEAAGVLVNAGGEEGRLAGGDGDSPFEENFHEESCGRSHRFDGDELGVDIVGGGGVVVVHVNRDVLFPEQGCKGADSRT</sequence>
<organism evidence="1">
    <name type="scientific">bioreactor metagenome</name>
    <dbReference type="NCBI Taxonomy" id="1076179"/>
    <lineage>
        <taxon>unclassified sequences</taxon>
        <taxon>metagenomes</taxon>
        <taxon>ecological metagenomes</taxon>
    </lineage>
</organism>
<proteinExistence type="predicted"/>
<gene>
    <name evidence="1" type="ORF">SDC9_81429</name>
</gene>
<name>A0A644Z2R8_9ZZZZ</name>
<evidence type="ECO:0000313" key="1">
    <source>
        <dbReference type="EMBL" id="MPM34839.1"/>
    </source>
</evidence>
<accession>A0A644Z2R8</accession>
<reference evidence="1" key="1">
    <citation type="submission" date="2019-08" db="EMBL/GenBank/DDBJ databases">
        <authorList>
            <person name="Kucharzyk K."/>
            <person name="Murdoch R.W."/>
            <person name="Higgins S."/>
            <person name="Loffler F."/>
        </authorList>
    </citation>
    <scope>NUCLEOTIDE SEQUENCE</scope>
</reference>
<dbReference type="AlphaFoldDB" id="A0A644Z2R8"/>
<comment type="caution">
    <text evidence="1">The sequence shown here is derived from an EMBL/GenBank/DDBJ whole genome shotgun (WGS) entry which is preliminary data.</text>
</comment>
<protein>
    <submittedName>
        <fullName evidence="1">Uncharacterized protein</fullName>
    </submittedName>
</protein>
<dbReference type="EMBL" id="VSSQ01007097">
    <property type="protein sequence ID" value="MPM34839.1"/>
    <property type="molecule type" value="Genomic_DNA"/>
</dbReference>